<dbReference type="Proteomes" id="UP000500953">
    <property type="component" value="Chromosome"/>
</dbReference>
<sequence length="66" mass="6886">MMALVWLIDILVLGVKILGGRTPVNPVLRYGLWVAVLAALAAGIAALAGLLVLLNHWLTTSVAVPS</sequence>
<protein>
    <submittedName>
        <fullName evidence="2">Uncharacterized protein</fullName>
    </submittedName>
</protein>
<dbReference type="AlphaFoldDB" id="A0A6G9Z919"/>
<feature type="transmembrane region" description="Helical" evidence="1">
    <location>
        <begin position="30"/>
        <end position="54"/>
    </location>
</feature>
<accession>A0A6G9Z919</accession>
<organism evidence="2 3">
    <name type="scientific">Nocardia terpenica</name>
    <dbReference type="NCBI Taxonomy" id="455432"/>
    <lineage>
        <taxon>Bacteria</taxon>
        <taxon>Bacillati</taxon>
        <taxon>Actinomycetota</taxon>
        <taxon>Actinomycetes</taxon>
        <taxon>Mycobacteriales</taxon>
        <taxon>Nocardiaceae</taxon>
        <taxon>Nocardia</taxon>
    </lineage>
</organism>
<keyword evidence="1" id="KW-0472">Membrane</keyword>
<reference evidence="2 3" key="1">
    <citation type="journal article" date="2019" name="ACS Chem. Biol.">
        <title>Identification and Mobilization of a Cryptic Antibiotic Biosynthesis Gene Locus from a Human-Pathogenic Nocardia Isolate.</title>
        <authorList>
            <person name="Herisse M."/>
            <person name="Ishida K."/>
            <person name="Porter J.L."/>
            <person name="Howden B."/>
            <person name="Hertweck C."/>
            <person name="Stinear T.P."/>
            <person name="Pidot S.J."/>
        </authorList>
    </citation>
    <scope>NUCLEOTIDE SEQUENCE [LARGE SCALE GENOMIC DNA]</scope>
    <source>
        <strain evidence="2 3">AUSMDU00012715</strain>
    </source>
</reference>
<keyword evidence="1" id="KW-0812">Transmembrane</keyword>
<keyword evidence="1" id="KW-1133">Transmembrane helix</keyword>
<gene>
    <name evidence="2" type="ORF">F6W96_30230</name>
</gene>
<proteinExistence type="predicted"/>
<evidence type="ECO:0000256" key="1">
    <source>
        <dbReference type="SAM" id="Phobius"/>
    </source>
</evidence>
<name>A0A6G9Z919_9NOCA</name>
<dbReference type="EMBL" id="CP046173">
    <property type="protein sequence ID" value="QIS21982.1"/>
    <property type="molecule type" value="Genomic_DNA"/>
</dbReference>
<evidence type="ECO:0000313" key="2">
    <source>
        <dbReference type="EMBL" id="QIS21982.1"/>
    </source>
</evidence>
<evidence type="ECO:0000313" key="3">
    <source>
        <dbReference type="Proteomes" id="UP000500953"/>
    </source>
</evidence>